<dbReference type="EMBL" id="SLZV01000013">
    <property type="protein sequence ID" value="TCS67867.1"/>
    <property type="molecule type" value="Genomic_DNA"/>
</dbReference>
<feature type="domain" description="DUF6449" evidence="2">
    <location>
        <begin position="437"/>
        <end position="535"/>
    </location>
</feature>
<keyword evidence="1" id="KW-0472">Membrane</keyword>
<accession>A0A4R3JQY6</accession>
<reference evidence="3 4" key="1">
    <citation type="submission" date="2019-03" db="EMBL/GenBank/DDBJ databases">
        <title>Genomic Encyclopedia of Type Strains, Phase IV (KMG-IV): sequencing the most valuable type-strain genomes for metagenomic binning, comparative biology and taxonomic classification.</title>
        <authorList>
            <person name="Goeker M."/>
        </authorList>
    </citation>
    <scope>NUCLEOTIDE SEQUENCE [LARGE SCALE GENOMIC DNA]</scope>
    <source>
        <strain evidence="3 4">DSM 103426</strain>
    </source>
</reference>
<feature type="transmembrane region" description="Helical" evidence="1">
    <location>
        <begin position="20"/>
        <end position="39"/>
    </location>
</feature>
<dbReference type="AlphaFoldDB" id="A0A4R3JQY6"/>
<feature type="transmembrane region" description="Helical" evidence="1">
    <location>
        <begin position="59"/>
        <end position="80"/>
    </location>
</feature>
<evidence type="ECO:0000313" key="3">
    <source>
        <dbReference type="EMBL" id="TCS67867.1"/>
    </source>
</evidence>
<feature type="transmembrane region" description="Helical" evidence="1">
    <location>
        <begin position="138"/>
        <end position="158"/>
    </location>
</feature>
<proteinExistence type="predicted"/>
<dbReference type="Pfam" id="PF20047">
    <property type="entry name" value="DUF6449"/>
    <property type="match status" value="1"/>
</dbReference>
<evidence type="ECO:0000313" key="4">
    <source>
        <dbReference type="Proteomes" id="UP000294613"/>
    </source>
</evidence>
<feature type="transmembrane region" description="Helical" evidence="1">
    <location>
        <begin position="343"/>
        <end position="365"/>
    </location>
</feature>
<protein>
    <recommendedName>
        <fullName evidence="2">DUF6449 domain-containing protein</fullName>
    </recommendedName>
</protein>
<evidence type="ECO:0000256" key="1">
    <source>
        <dbReference type="SAM" id="Phobius"/>
    </source>
</evidence>
<organism evidence="3 4">
    <name type="scientific">Faecalimonas umbilicata</name>
    <dbReference type="NCBI Taxonomy" id="1912855"/>
    <lineage>
        <taxon>Bacteria</taxon>
        <taxon>Bacillati</taxon>
        <taxon>Bacillota</taxon>
        <taxon>Clostridia</taxon>
        <taxon>Lachnospirales</taxon>
        <taxon>Lachnospiraceae</taxon>
        <taxon>Faecalimonas</taxon>
    </lineage>
</organism>
<comment type="caution">
    <text evidence="3">The sequence shown here is derived from an EMBL/GenBank/DDBJ whole genome shotgun (WGS) entry which is preliminary data.</text>
</comment>
<keyword evidence="1" id="KW-0812">Transmembrane</keyword>
<keyword evidence="1" id="KW-1133">Transmembrane helix</keyword>
<evidence type="ECO:0000259" key="2">
    <source>
        <dbReference type="Pfam" id="PF20047"/>
    </source>
</evidence>
<feature type="transmembrane region" description="Helical" evidence="1">
    <location>
        <begin position="281"/>
        <end position="298"/>
    </location>
</feature>
<feature type="transmembrane region" description="Helical" evidence="1">
    <location>
        <begin position="310"/>
        <end position="331"/>
    </location>
</feature>
<dbReference type="InterPro" id="IPR045611">
    <property type="entry name" value="DUF6449"/>
</dbReference>
<feature type="transmembrane region" description="Helical" evidence="1">
    <location>
        <begin position="240"/>
        <end position="260"/>
    </location>
</feature>
<name>A0A4R3JQY6_9FIRM</name>
<dbReference type="RefSeq" id="WP_116442070.1">
    <property type="nucleotide sequence ID" value="NZ_BHEO01000008.1"/>
</dbReference>
<dbReference type="Proteomes" id="UP000294613">
    <property type="component" value="Unassembled WGS sequence"/>
</dbReference>
<feature type="transmembrane region" description="Helical" evidence="1">
    <location>
        <begin position="170"/>
        <end position="189"/>
    </location>
</feature>
<sequence>MTSKNLFINYHKLERTQRLWAFWLLLYLAAMSVLSFTFEMLSLSDYHAVTSDLIGMPDVRSFCFTVFSAVFCGIHGFLYLHSRKKADFFLSLPLSRKQLFFASYWNGILFYLIPFAAYKLISFVIADVSGQILSRNTALFHLSCSLLLSFLGFLLLYHTVILGMLLCGKLAVSLLAILLLFFYGTYAVIFPVELYCRMFFQTFYRSELLLTFKDNASPFCLYQSLVRTATDGSWQLSSHLAQMVLLLCLCVCSLVLDVYLFQKRSAESIESTLAFPTCAKYIRPLLAVPAALYCGFFLQKSAPDPASYVWLFVGIAFGAVTAHSFFQISFLGNVRSFLQNKRALLFSLSLSAAIACIFIFDLFSYDSFLPSRKNVASMAVSIDGVDTNDTYAAPPEAALQEMHLQGDSLNTAYTWCQSLSASERIAETSYTSAVILYRTTSGQNIYRRYPIADPDVLFAFDPVYTSDKYKKGMFPLLSGIGHTAKRNLIWSDGISHYVLDLNTEEKEELLSIYSEEMISLSLSTLQTEFPCGSLTLAYPRTDTGDGGLIYPSFHRTINYLKAHQIPAQNTIENYMLVSAERFRILENGYRASEALYESEEDLTKLASQLVVRDFAVNPLLYPVNPSCEILLKTKDPASGSILEADCALRR</sequence>
<feature type="transmembrane region" description="Helical" evidence="1">
    <location>
        <begin position="101"/>
        <end position="126"/>
    </location>
</feature>
<gene>
    <name evidence="3" type="ORF">EDD74_1133</name>
</gene>